<evidence type="ECO:0000313" key="2">
    <source>
        <dbReference type="EMBL" id="KAF9745345.1"/>
    </source>
</evidence>
<dbReference type="AlphaFoldDB" id="A0A8H7N303"/>
<dbReference type="EMBL" id="JADCTT010000013">
    <property type="protein sequence ID" value="KAF9745345.1"/>
    <property type="molecule type" value="Genomic_DNA"/>
</dbReference>
<comment type="caution">
    <text evidence="2">The sequence shown here is derived from an EMBL/GenBank/DDBJ whole genome shotgun (WGS) entry which is preliminary data.</text>
</comment>
<evidence type="ECO:0000313" key="3">
    <source>
        <dbReference type="Proteomes" id="UP000616885"/>
    </source>
</evidence>
<name>A0A8H7N303_BIOOC</name>
<gene>
    <name evidence="2" type="ORF">IM811_004967</name>
</gene>
<proteinExistence type="predicted"/>
<dbReference type="Proteomes" id="UP000616885">
    <property type="component" value="Unassembled WGS sequence"/>
</dbReference>
<feature type="coiled-coil region" evidence="1">
    <location>
        <begin position="128"/>
        <end position="155"/>
    </location>
</feature>
<accession>A0A8H7N303</accession>
<protein>
    <submittedName>
        <fullName evidence="2">Uncharacterized protein</fullName>
    </submittedName>
</protein>
<reference evidence="2" key="1">
    <citation type="submission" date="2020-10" db="EMBL/GenBank/DDBJ databases">
        <title>High-Quality Genome Resource of Clonostachys rosea strain S41 by Oxford Nanopore Long-Read Sequencing.</title>
        <authorList>
            <person name="Wang H."/>
        </authorList>
    </citation>
    <scope>NUCLEOTIDE SEQUENCE</scope>
    <source>
        <strain evidence="2">S41</strain>
    </source>
</reference>
<sequence length="161" mass="18556">MDALSMDDQGQIRDARLERKLKLDELRLELFLRETLLHRLDAVVSALNATSCYNLTLDGLKCVVESEVFTYGKNFELDKLPCPVCGPGQCRHLHSFRGVFFGIAFSALHKIQHHSTLMSEEAWRRVFIAEVIARQESVEEELLRIEEQLGRLEKKLENEDV</sequence>
<evidence type="ECO:0000256" key="1">
    <source>
        <dbReference type="SAM" id="Coils"/>
    </source>
</evidence>
<organism evidence="2 3">
    <name type="scientific">Bionectria ochroleuca</name>
    <name type="common">Gliocladium roseum</name>
    <dbReference type="NCBI Taxonomy" id="29856"/>
    <lineage>
        <taxon>Eukaryota</taxon>
        <taxon>Fungi</taxon>
        <taxon>Dikarya</taxon>
        <taxon>Ascomycota</taxon>
        <taxon>Pezizomycotina</taxon>
        <taxon>Sordariomycetes</taxon>
        <taxon>Hypocreomycetidae</taxon>
        <taxon>Hypocreales</taxon>
        <taxon>Bionectriaceae</taxon>
        <taxon>Clonostachys</taxon>
    </lineage>
</organism>
<keyword evidence="1" id="KW-0175">Coiled coil</keyword>